<dbReference type="PANTHER" id="PTHR21272">
    <property type="entry name" value="CATABOLIC 3-DEHYDROQUINASE"/>
    <property type="match status" value="1"/>
</dbReference>
<organism evidence="9 10">
    <name type="scientific">Luteimicrobium album</name>
    <dbReference type="NCBI Taxonomy" id="1054550"/>
    <lineage>
        <taxon>Bacteria</taxon>
        <taxon>Bacillati</taxon>
        <taxon>Actinomycetota</taxon>
        <taxon>Actinomycetes</taxon>
        <taxon>Micrococcales</taxon>
        <taxon>Luteimicrobium</taxon>
    </lineage>
</organism>
<dbReference type="PROSITE" id="PS01029">
    <property type="entry name" value="DEHYDROQUINASE_II"/>
    <property type="match status" value="1"/>
</dbReference>
<dbReference type="InterPro" id="IPR018509">
    <property type="entry name" value="DHquinase_II_CS"/>
</dbReference>
<feature type="active site" description="Proton donor" evidence="8">
    <location>
        <position position="189"/>
    </location>
</feature>
<feature type="binding site" evidence="8">
    <location>
        <position position="166"/>
    </location>
    <ligand>
        <name>substrate</name>
    </ligand>
</feature>
<feature type="binding site" evidence="8">
    <location>
        <begin position="190"/>
        <end position="191"/>
    </location>
    <ligand>
        <name>substrate</name>
    </ligand>
</feature>
<feature type="binding site" evidence="8">
    <location>
        <position position="173"/>
    </location>
    <ligand>
        <name>substrate</name>
    </ligand>
</feature>
<dbReference type="NCBIfam" id="NF003805">
    <property type="entry name" value="PRK05395.1-2"/>
    <property type="match status" value="1"/>
</dbReference>
<evidence type="ECO:0000313" key="9">
    <source>
        <dbReference type="EMBL" id="GMA25908.1"/>
    </source>
</evidence>
<dbReference type="HAMAP" id="MF_00169">
    <property type="entry name" value="AroQ"/>
    <property type="match status" value="1"/>
</dbReference>
<keyword evidence="8" id="KW-0028">Amino-acid biosynthesis</keyword>
<dbReference type="Gene3D" id="3.40.50.9100">
    <property type="entry name" value="Dehydroquinase, class II"/>
    <property type="match status" value="1"/>
</dbReference>
<dbReference type="CDD" id="cd00466">
    <property type="entry name" value="DHQase_II"/>
    <property type="match status" value="1"/>
</dbReference>
<evidence type="ECO:0000256" key="3">
    <source>
        <dbReference type="ARBA" id="ARBA00011037"/>
    </source>
</evidence>
<proteinExistence type="inferred from homology"/>
<dbReference type="PANTHER" id="PTHR21272:SF3">
    <property type="entry name" value="CATABOLIC 3-DEHYDROQUINASE"/>
    <property type="match status" value="1"/>
</dbReference>
<protein>
    <recommendedName>
        <fullName evidence="5 8">3-dehydroquinate dehydratase</fullName>
        <shortName evidence="8">3-dehydroquinase</shortName>
        <ecNumber evidence="5 8">4.2.1.10</ecNumber>
    </recommendedName>
    <alternativeName>
        <fullName evidence="8">Type II DHQase</fullName>
    </alternativeName>
</protein>
<comment type="catalytic activity">
    <reaction evidence="1 8">
        <text>3-dehydroquinate = 3-dehydroshikimate + H2O</text>
        <dbReference type="Rhea" id="RHEA:21096"/>
        <dbReference type="ChEBI" id="CHEBI:15377"/>
        <dbReference type="ChEBI" id="CHEBI:16630"/>
        <dbReference type="ChEBI" id="CHEBI:32364"/>
        <dbReference type="EC" id="4.2.1.10"/>
    </reaction>
</comment>
<name>A0ABQ6I6Y9_9MICO</name>
<keyword evidence="6 8" id="KW-0057">Aromatic amino acid biosynthesis</keyword>
<dbReference type="EC" id="4.2.1.10" evidence="5 8"/>
<evidence type="ECO:0000256" key="5">
    <source>
        <dbReference type="ARBA" id="ARBA00012060"/>
    </source>
</evidence>
<evidence type="ECO:0000256" key="7">
    <source>
        <dbReference type="ARBA" id="ARBA00023239"/>
    </source>
</evidence>
<comment type="pathway">
    <text evidence="2 8">Metabolic intermediate biosynthesis; chorismate biosynthesis; chorismate from D-erythrose 4-phosphate and phosphoenolpyruvate: step 3/7.</text>
</comment>
<feature type="binding site" evidence="8">
    <location>
        <position position="200"/>
    </location>
    <ligand>
        <name>substrate</name>
    </ligand>
</feature>
<comment type="subunit">
    <text evidence="4 8">Homododecamer.</text>
</comment>
<evidence type="ECO:0000256" key="6">
    <source>
        <dbReference type="ARBA" id="ARBA00023141"/>
    </source>
</evidence>
<dbReference type="InterPro" id="IPR001874">
    <property type="entry name" value="DHquinase_II"/>
</dbReference>
<feature type="active site" description="Proton acceptor" evidence="8">
    <location>
        <position position="109"/>
    </location>
</feature>
<evidence type="ECO:0000256" key="2">
    <source>
        <dbReference type="ARBA" id="ARBA00004902"/>
    </source>
</evidence>
<evidence type="ECO:0000313" key="10">
    <source>
        <dbReference type="Proteomes" id="UP001157091"/>
    </source>
</evidence>
<accession>A0ABQ6I6Y9</accession>
<keyword evidence="7 8" id="KW-0456">Lyase</keyword>
<evidence type="ECO:0000256" key="4">
    <source>
        <dbReference type="ARBA" id="ARBA00011193"/>
    </source>
</evidence>
<keyword evidence="10" id="KW-1185">Reference proteome</keyword>
<feature type="binding site" evidence="8">
    <location>
        <position position="160"/>
    </location>
    <ligand>
        <name>substrate</name>
    </ligand>
</feature>
<evidence type="ECO:0000256" key="1">
    <source>
        <dbReference type="ARBA" id="ARBA00001864"/>
    </source>
</evidence>
<dbReference type="SUPFAM" id="SSF52304">
    <property type="entry name" value="Type II 3-dehydroquinate dehydratase"/>
    <property type="match status" value="1"/>
</dbReference>
<feature type="site" description="Transition state stabilizer" evidence="8">
    <location>
        <position position="104"/>
    </location>
</feature>
<reference evidence="10" key="1">
    <citation type="journal article" date="2019" name="Int. J. Syst. Evol. Microbiol.">
        <title>The Global Catalogue of Microorganisms (GCM) 10K type strain sequencing project: providing services to taxonomists for standard genome sequencing and annotation.</title>
        <authorList>
            <consortium name="The Broad Institute Genomics Platform"/>
            <consortium name="The Broad Institute Genome Sequencing Center for Infectious Disease"/>
            <person name="Wu L."/>
            <person name="Ma J."/>
        </authorList>
    </citation>
    <scope>NUCLEOTIDE SEQUENCE [LARGE SCALE GENOMIC DNA]</scope>
    <source>
        <strain evidence="10">NBRC 106348</strain>
    </source>
</reference>
<comment type="caution">
    <text evidence="9">The sequence shown here is derived from an EMBL/GenBank/DDBJ whole genome shotgun (WGS) entry which is preliminary data.</text>
</comment>
<sequence length="232" mass="24593">MLGGDGVGVGALLDERVAREPGVKTKVVTTALNAAPPQSHSDQAVIWRRRWRGAGAPLASSGEGRGVRAALRAGTCACYRPDTLGHMTRVLVLNGPNLGRLGVREPDVYGALSLADLRDSVARWSGELGVDAEVRQTDDEAELVHWLYEAVDSGAHVVLNPAAFTHYSYSLRDAAAMVTKAGLVLVEVHISNPMAREEFRHTSVIGPVATGTVAGFGFDSYRLALRAVAAKA</sequence>
<dbReference type="Proteomes" id="UP001157091">
    <property type="component" value="Unassembled WGS sequence"/>
</dbReference>
<dbReference type="EMBL" id="BSUK01000001">
    <property type="protein sequence ID" value="GMA25908.1"/>
    <property type="molecule type" value="Genomic_DNA"/>
</dbReference>
<dbReference type="Pfam" id="PF01220">
    <property type="entry name" value="DHquinase_II"/>
    <property type="match status" value="1"/>
</dbReference>
<gene>
    <name evidence="8" type="primary">aroQ</name>
    <name evidence="9" type="ORF">GCM10025864_36670</name>
</gene>
<evidence type="ECO:0000256" key="8">
    <source>
        <dbReference type="HAMAP-Rule" id="MF_00169"/>
    </source>
</evidence>
<comment type="function">
    <text evidence="8">Catalyzes a trans-dehydration via an enolate intermediate.</text>
</comment>
<dbReference type="InterPro" id="IPR036441">
    <property type="entry name" value="DHquinase_II_sf"/>
</dbReference>
<comment type="similarity">
    <text evidence="3 8">Belongs to the type-II 3-dehydroquinase family.</text>
</comment>
<dbReference type="NCBIfam" id="NF003807">
    <property type="entry name" value="PRK05395.1-4"/>
    <property type="match status" value="1"/>
</dbReference>